<organism evidence="2 3">
    <name type="scientific">Flavobacterium alvei</name>
    <dbReference type="NCBI Taxonomy" id="2080416"/>
    <lineage>
        <taxon>Bacteria</taxon>
        <taxon>Pseudomonadati</taxon>
        <taxon>Bacteroidota</taxon>
        <taxon>Flavobacteriia</taxon>
        <taxon>Flavobacteriales</taxon>
        <taxon>Flavobacteriaceae</taxon>
        <taxon>Flavobacterium</taxon>
    </lineage>
</organism>
<gene>
    <name evidence="2" type="ORF">C3L50_07525</name>
</gene>
<accession>A0A2S5ADI2</accession>
<evidence type="ECO:0000256" key="1">
    <source>
        <dbReference type="SAM" id="Phobius"/>
    </source>
</evidence>
<evidence type="ECO:0000313" key="2">
    <source>
        <dbReference type="EMBL" id="POY40482.1"/>
    </source>
</evidence>
<feature type="transmembrane region" description="Helical" evidence="1">
    <location>
        <begin position="17"/>
        <end position="36"/>
    </location>
</feature>
<keyword evidence="3" id="KW-1185">Reference proteome</keyword>
<dbReference type="AlphaFoldDB" id="A0A2S5ADI2"/>
<name>A0A2S5ADI2_9FLAO</name>
<protein>
    <submittedName>
        <fullName evidence="2">Uncharacterized protein</fullName>
    </submittedName>
</protein>
<evidence type="ECO:0000313" key="3">
    <source>
        <dbReference type="Proteomes" id="UP000237310"/>
    </source>
</evidence>
<keyword evidence="1" id="KW-1133">Transmembrane helix</keyword>
<reference evidence="2 3" key="1">
    <citation type="submission" date="2018-01" db="EMBL/GenBank/DDBJ databases">
        <authorList>
            <person name="Gaut B.S."/>
            <person name="Morton B.R."/>
            <person name="Clegg M.T."/>
            <person name="Duvall M.R."/>
        </authorList>
    </citation>
    <scope>NUCLEOTIDE SEQUENCE [LARGE SCALE GENOMIC DNA]</scope>
    <source>
        <strain evidence="2 3">HR-AY</strain>
    </source>
</reference>
<dbReference type="Proteomes" id="UP000237310">
    <property type="component" value="Unassembled WGS sequence"/>
</dbReference>
<keyword evidence="1" id="KW-0472">Membrane</keyword>
<keyword evidence="1" id="KW-0812">Transmembrane</keyword>
<dbReference type="EMBL" id="PQVG01000003">
    <property type="protein sequence ID" value="POY40482.1"/>
    <property type="molecule type" value="Genomic_DNA"/>
</dbReference>
<comment type="caution">
    <text evidence="2">The sequence shown here is derived from an EMBL/GenBank/DDBJ whole genome shotgun (WGS) entry which is preliminary data.</text>
</comment>
<proteinExistence type="predicted"/>
<sequence>MFVICQDLQNLRANKRFASFWAILGSQVLFLPVILIRRIVFNGYCNQVPSGPNPFKTVQIFKIPRVKCKNRKKRVVVTFDKPTT</sequence>